<keyword evidence="1" id="KW-0732">Signal</keyword>
<reference evidence="2 3" key="1">
    <citation type="submission" date="2014-02" db="EMBL/GenBank/DDBJ databases">
        <title>The small core and large imbalanced accessory genome model reveals a collaborative survival strategy of Sorangium cellulosum strains in nature.</title>
        <authorList>
            <person name="Han K."/>
            <person name="Peng R."/>
            <person name="Blom J."/>
            <person name="Li Y.-Z."/>
        </authorList>
    </citation>
    <scope>NUCLEOTIDE SEQUENCE [LARGE SCALE GENOMIC DNA]</scope>
    <source>
        <strain evidence="2 3">So0011-07</strain>
    </source>
</reference>
<evidence type="ECO:0008006" key="4">
    <source>
        <dbReference type="Google" id="ProtNLM"/>
    </source>
</evidence>
<sequence>DDATSGTGAELCAPGLKECDGDCVDLDIDAHHCGSCGNECPEEQLCEDGECACAPGLAACDGACVDLASDPQHCGGCEARCGDNQTCTDGACLCNEGLTDCGGRCVDLTRSPAHCGACDAACGPGLVCQEGACLCVVGDYEDIGATAPQVVTGTTLGADTYFGLACVAAGSTEMVYRFTAEKAGGYRFDTAGSSYDTAIGLLTTDICDELACNDDRGGPEASATLSLDEGQAVFVVVSGYNGAQGDFVLSIDPLAPPECPAGTIEPTLPQTITGDTHLRSDSVAPSCGSIDTPDSSYTFTAPREGRYIFDTYGSSFDTILELRSGTCSGSVITCSDDVMTGEQSRAIANLTAGQTVVAIVDGVDGAAGPFTLNVTEYIPPPCPEFTLGSTFPQTVTGNTAVMDRVSAISAPCAGGSGPEATYAFTAPAYALYTFDSFGTSFDTVLHVHDGTCSGPSLGCNDDTSGLQSQVKLLLDEGQTVIVVLDGYSSSASGDYTLNVRQTFVPPCPAIDLGSTVPQTVTGTTEGAVDLMTPSCGSAGGVEATYSFTAAVAGTYIFDTFGSSFNTTLFARDGQCAGETLGCNTDAGGTTQSRLTLELDEGQTIILIVDGSSASASGEFTLTAQRFDGGGTCSTPIDLGSAFPQVVTGSTAEQPEVVTPTCGSSTAPEMLYSFTAAEDGTYIFNTFGSSFDTVLQLFDGSCSTPLRCNDDAGGGRQSRLTVDMVAGQTVLIAVDGRGTSSGEYVLQVDRFAGVGTCSTAIDLGSELPLTRTGSTAGQPNTVTPSCTSGSTAPEMVFTYTAPADGSYVIDTIGSAFDTVVHVHTGGCGGATLSCNDDGGGSGPSRLTVRLTAGQVITIVVDGYGGLSGNFTLNIAAP</sequence>
<evidence type="ECO:0000313" key="3">
    <source>
        <dbReference type="Proteomes" id="UP000075635"/>
    </source>
</evidence>
<dbReference type="Gene3D" id="2.60.120.380">
    <property type="match status" value="2"/>
</dbReference>
<dbReference type="AlphaFoldDB" id="A0A150SMG0"/>
<feature type="non-terminal residue" evidence="2">
    <location>
        <position position="1"/>
    </location>
</feature>
<dbReference type="PANTHER" id="PTHR33227:SF48">
    <property type="entry name" value="STIGMA-SPECIFIC STIG1-LIKE PROTEIN 4"/>
    <property type="match status" value="1"/>
</dbReference>
<dbReference type="EMBL" id="JEMB01000797">
    <property type="protein sequence ID" value="KYF93625.1"/>
    <property type="molecule type" value="Genomic_DNA"/>
</dbReference>
<organism evidence="2 3">
    <name type="scientific">Sorangium cellulosum</name>
    <name type="common">Polyangium cellulosum</name>
    <dbReference type="NCBI Taxonomy" id="56"/>
    <lineage>
        <taxon>Bacteria</taxon>
        <taxon>Pseudomonadati</taxon>
        <taxon>Myxococcota</taxon>
        <taxon>Polyangia</taxon>
        <taxon>Polyangiales</taxon>
        <taxon>Polyangiaceae</taxon>
        <taxon>Sorangium</taxon>
    </lineage>
</organism>
<name>A0A150SMG0_SORCE</name>
<dbReference type="PANTHER" id="PTHR33227">
    <property type="entry name" value="STIGMA-SPECIFIC STIG1-LIKE PROTEIN 3"/>
    <property type="match status" value="1"/>
</dbReference>
<comment type="caution">
    <text evidence="2">The sequence shown here is derived from an EMBL/GenBank/DDBJ whole genome shotgun (WGS) entry which is preliminary data.</text>
</comment>
<dbReference type="Proteomes" id="UP000075635">
    <property type="component" value="Unassembled WGS sequence"/>
</dbReference>
<proteinExistence type="predicted"/>
<dbReference type="Pfam" id="PF04885">
    <property type="entry name" value="Stig1"/>
    <property type="match status" value="1"/>
</dbReference>
<protein>
    <recommendedName>
        <fullName evidence="4">Peptidase C-terminal archaeal/bacterial domain-containing protein</fullName>
    </recommendedName>
</protein>
<evidence type="ECO:0000256" key="1">
    <source>
        <dbReference type="ARBA" id="ARBA00022729"/>
    </source>
</evidence>
<dbReference type="InterPro" id="IPR006969">
    <property type="entry name" value="Stig-like"/>
</dbReference>
<accession>A0A150SMG0</accession>
<dbReference type="NCBIfam" id="NF041328">
    <property type="entry name" value="C_rich_MXAN6577"/>
    <property type="match status" value="1"/>
</dbReference>
<gene>
    <name evidence="2" type="ORF">BE17_35130</name>
</gene>
<evidence type="ECO:0000313" key="2">
    <source>
        <dbReference type="EMBL" id="KYF93625.1"/>
    </source>
</evidence>